<reference evidence="1 2" key="1">
    <citation type="submission" date="2014-06" db="EMBL/GenBank/DDBJ databases">
        <title>Evolutionary Origins and Diversification of the Mycorrhizal Mutualists.</title>
        <authorList>
            <consortium name="DOE Joint Genome Institute"/>
            <consortium name="Mycorrhizal Genomics Consortium"/>
            <person name="Kohler A."/>
            <person name="Kuo A."/>
            <person name="Nagy L.G."/>
            <person name="Floudas D."/>
            <person name="Copeland A."/>
            <person name="Barry K.W."/>
            <person name="Cichocki N."/>
            <person name="Veneault-Fourrey C."/>
            <person name="LaButti K."/>
            <person name="Lindquist E.A."/>
            <person name="Lipzen A."/>
            <person name="Lundell T."/>
            <person name="Morin E."/>
            <person name="Murat C."/>
            <person name="Riley R."/>
            <person name="Ohm R."/>
            <person name="Sun H."/>
            <person name="Tunlid A."/>
            <person name="Henrissat B."/>
            <person name="Grigoriev I.V."/>
            <person name="Hibbett D.S."/>
            <person name="Martin F."/>
        </authorList>
    </citation>
    <scope>NUCLEOTIDE SEQUENCE [LARGE SCALE GENOMIC DNA]</scope>
    <source>
        <strain evidence="1 2">FD-325 SS-3</strain>
    </source>
</reference>
<name>A0A0C9SV42_PLICR</name>
<dbReference type="AlphaFoldDB" id="A0A0C9SV42"/>
<dbReference type="Proteomes" id="UP000053263">
    <property type="component" value="Unassembled WGS sequence"/>
</dbReference>
<evidence type="ECO:0000313" key="2">
    <source>
        <dbReference type="Proteomes" id="UP000053263"/>
    </source>
</evidence>
<proteinExistence type="predicted"/>
<keyword evidence="2" id="KW-1185">Reference proteome</keyword>
<dbReference type="EMBL" id="KN832655">
    <property type="protein sequence ID" value="KII82785.1"/>
    <property type="molecule type" value="Genomic_DNA"/>
</dbReference>
<organism evidence="1 2">
    <name type="scientific">Plicaturopsis crispa FD-325 SS-3</name>
    <dbReference type="NCBI Taxonomy" id="944288"/>
    <lineage>
        <taxon>Eukaryota</taxon>
        <taxon>Fungi</taxon>
        <taxon>Dikarya</taxon>
        <taxon>Basidiomycota</taxon>
        <taxon>Agaricomycotina</taxon>
        <taxon>Agaricomycetes</taxon>
        <taxon>Agaricomycetidae</taxon>
        <taxon>Amylocorticiales</taxon>
        <taxon>Amylocorticiaceae</taxon>
        <taxon>Plicatura</taxon>
        <taxon>Plicaturopsis crispa</taxon>
    </lineage>
</organism>
<accession>A0A0C9SV42</accession>
<protein>
    <submittedName>
        <fullName evidence="1">Uncharacterized protein</fullName>
    </submittedName>
</protein>
<evidence type="ECO:0000313" key="1">
    <source>
        <dbReference type="EMBL" id="KII82785.1"/>
    </source>
</evidence>
<sequence>MSTQQHSPEPPFIDHGGREVLVLPELESNVISADVSDETRVFLERLKRSATLPLWQSNRTHSPYQLWDRTMREQHDLRVLKRGYKTLVQTRNPEFDHIEGNLRWRHDISWPRIWYTGTPGQIIAEGLDREWDELEEEERLEQARPFATWEDKRRHDIEQQTRKADEEVAEVEIRRSHLEEGRCEKDDCTSCPGIVMMAMILGHVHELYDERRIIEATVC</sequence>
<feature type="non-terminal residue" evidence="1">
    <location>
        <position position="219"/>
    </location>
</feature>
<dbReference type="HOGENOM" id="CLU_1264266_0_0_1"/>
<gene>
    <name evidence="1" type="ORF">PLICRDRAFT_127464</name>
</gene>